<sequence>MKQFKIFSVLAFIGVTLVSCNSSENDPYKPEPSKGDYVKVESMEVILDLEKEYLVKKLYSISYNSILKPKVIKEYSDIDITAIPSIAPLSYEFSYLKEEELNSIVIKKDGELELDKLIANYQGGKLTTLEGKDASKNIKYEFLNANTIKATQLGKTYTYEYNNRGNLSSVSDESGKLFAYEYGVGYNPFVHSEYNLLFDYVPGGDLVRFVLSSKNEVKSAVNEKTGEVFKFTYKLDEFGYPIRMEVEGKSSKVLVKFTNAIMRRPS</sequence>
<reference evidence="1 2" key="1">
    <citation type="submission" date="2016-10" db="EMBL/GenBank/DDBJ databases">
        <authorList>
            <person name="de Groot N.N."/>
        </authorList>
    </citation>
    <scope>NUCLEOTIDE SEQUENCE [LARGE SCALE GENOMIC DNA]</scope>
    <source>
        <strain evidence="1 2">DSM 23048</strain>
    </source>
</reference>
<proteinExistence type="predicted"/>
<evidence type="ECO:0000313" key="2">
    <source>
        <dbReference type="Proteomes" id="UP000183077"/>
    </source>
</evidence>
<dbReference type="AlphaFoldDB" id="A0A1H6R0J2"/>
<dbReference type="EMBL" id="FNYS01000001">
    <property type="protein sequence ID" value="SEI49293.1"/>
    <property type="molecule type" value="Genomic_DNA"/>
</dbReference>
<dbReference type="PROSITE" id="PS51257">
    <property type="entry name" value="PROKAR_LIPOPROTEIN"/>
    <property type="match status" value="1"/>
</dbReference>
<organism evidence="1 2">
    <name type="scientific">Myroides marinus</name>
    <dbReference type="NCBI Taxonomy" id="703342"/>
    <lineage>
        <taxon>Bacteria</taxon>
        <taxon>Pseudomonadati</taxon>
        <taxon>Bacteroidota</taxon>
        <taxon>Flavobacteriia</taxon>
        <taxon>Flavobacteriales</taxon>
        <taxon>Flavobacteriaceae</taxon>
        <taxon>Myroides</taxon>
    </lineage>
</organism>
<dbReference type="GeneID" id="82255391"/>
<dbReference type="RefSeq" id="WP_074744131.1">
    <property type="nucleotide sequence ID" value="NZ_FNYS01000001.1"/>
</dbReference>
<gene>
    <name evidence="1" type="ORF">SAMN04488018_101156</name>
</gene>
<dbReference type="Proteomes" id="UP000183077">
    <property type="component" value="Unassembled WGS sequence"/>
</dbReference>
<accession>A0A1H6R0J2</accession>
<protein>
    <submittedName>
        <fullName evidence="1">YD repeat-containing protein</fullName>
    </submittedName>
</protein>
<evidence type="ECO:0000313" key="1">
    <source>
        <dbReference type="EMBL" id="SEI49293.1"/>
    </source>
</evidence>
<name>A0A1H6R0J2_9FLAO</name>